<dbReference type="Proteomes" id="UP001149303">
    <property type="component" value="Unassembled WGS sequence"/>
</dbReference>
<gene>
    <name evidence="1" type="ORF">LCI24_01430</name>
</gene>
<dbReference type="GO" id="GO:0003746">
    <property type="term" value="F:translation elongation factor activity"/>
    <property type="evidence" value="ECO:0007669"/>
    <property type="project" value="UniProtKB-KW"/>
</dbReference>
<reference evidence="1" key="1">
    <citation type="submission" date="2021-09" db="EMBL/GenBank/DDBJ databases">
        <authorList>
            <person name="Smyrli M."/>
        </authorList>
    </citation>
    <scope>NUCLEOTIDE SEQUENCE</scope>
    <source>
        <strain evidence="1">LAR25</strain>
    </source>
</reference>
<evidence type="ECO:0000313" key="1">
    <source>
        <dbReference type="EMBL" id="MDE1205446.1"/>
    </source>
</evidence>
<dbReference type="RefSeq" id="WP_274638817.1">
    <property type="nucleotide sequence ID" value="NZ_JAIWJY010000001.1"/>
</dbReference>
<proteinExistence type="predicted"/>
<sequence length="153" mass="16960">MGKINIKEELYKQCELYVNKRLQTVEETITSHQKALQSETKSSAGDKHETGRAMLQLEMEKASQQLSGIAQMKETLAKINTDTTSKVAHLGSVVTTTSAINYFISVSVGMLIVKEKKYFAISPSSPIGRLILGKKEGESFEFNGAKNIIKEIF</sequence>
<comment type="caution">
    <text evidence="1">The sequence shown here is derived from an EMBL/GenBank/DDBJ whole genome shotgun (WGS) entry which is preliminary data.</text>
</comment>
<keyword evidence="1" id="KW-0251">Elongation factor</keyword>
<evidence type="ECO:0000313" key="2">
    <source>
        <dbReference type="Proteomes" id="UP001149303"/>
    </source>
</evidence>
<dbReference type="EMBL" id="JAIWJY010000001">
    <property type="protein sequence ID" value="MDE1205446.1"/>
    <property type="molecule type" value="Genomic_DNA"/>
</dbReference>
<accession>A0A9X4EK07</accession>
<protein>
    <submittedName>
        <fullName evidence="1">GreA/GreB family elongation factor</fullName>
    </submittedName>
</protein>
<dbReference type="AlphaFoldDB" id="A0A9X4EK07"/>
<name>A0A9X4EK07_9FLAO</name>
<keyword evidence="2" id="KW-1185">Reference proteome</keyword>
<keyword evidence="1" id="KW-0648">Protein biosynthesis</keyword>
<organism evidence="1 2">
    <name type="scientific">Tenacibaculum larymnensis</name>
    <dbReference type="NCBI Taxonomy" id="2878201"/>
    <lineage>
        <taxon>Bacteria</taxon>
        <taxon>Pseudomonadati</taxon>
        <taxon>Bacteroidota</taxon>
        <taxon>Flavobacteriia</taxon>
        <taxon>Flavobacteriales</taxon>
        <taxon>Flavobacteriaceae</taxon>
        <taxon>Tenacibaculum</taxon>
    </lineage>
</organism>